<dbReference type="Pfam" id="PF13560">
    <property type="entry name" value="HTH_31"/>
    <property type="match status" value="1"/>
</dbReference>
<dbReference type="Proteomes" id="UP000662857">
    <property type="component" value="Chromosome"/>
</dbReference>
<evidence type="ECO:0000313" key="2">
    <source>
        <dbReference type="EMBL" id="QSB15933.1"/>
    </source>
</evidence>
<protein>
    <submittedName>
        <fullName evidence="2">Helix-turn-helix domain-containing protein</fullName>
    </submittedName>
</protein>
<dbReference type="Gene3D" id="3.30.450.180">
    <property type="match status" value="1"/>
</dbReference>
<dbReference type="EMBL" id="CP070499">
    <property type="protein sequence ID" value="QSB15933.1"/>
    <property type="molecule type" value="Genomic_DNA"/>
</dbReference>
<dbReference type="InterPro" id="IPR001387">
    <property type="entry name" value="Cro/C1-type_HTH"/>
</dbReference>
<name>A0A895YKW0_9ACTN</name>
<sequence length="276" mass="30324">MVRGELGAFLRSRREAVTPAQVGLPANPGRRTPGLRRAELATLAGVSVEYLTRIEQGRDTHPSARVLSALATALRLGAEDAEHLHRLAAVTSGIEVGPRIHEVTRTVRPSVRELLAQLEPAPCFVVNHLGDLLVWTDGYRALMGPSGILDAAHPNVLWFTFVDPRARAVYLDWELVADEHVADLNELRWSDPAVRAFAEELTGAAGQSFSDRWQRRPLGSRRTGTRELRHPEIGTVRLAFETLQLSDPDLRLVVLLPADDDSRDALAKLQPGSGQT</sequence>
<gene>
    <name evidence="2" type="ORF">JQS43_06265</name>
</gene>
<dbReference type="SMART" id="SM00530">
    <property type="entry name" value="HTH_XRE"/>
    <property type="match status" value="1"/>
</dbReference>
<dbReference type="Gene3D" id="1.10.260.40">
    <property type="entry name" value="lambda repressor-like DNA-binding domains"/>
    <property type="match status" value="1"/>
</dbReference>
<organism evidence="2 3">
    <name type="scientific">Natronosporangium hydrolyticum</name>
    <dbReference type="NCBI Taxonomy" id="2811111"/>
    <lineage>
        <taxon>Bacteria</taxon>
        <taxon>Bacillati</taxon>
        <taxon>Actinomycetota</taxon>
        <taxon>Actinomycetes</taxon>
        <taxon>Micromonosporales</taxon>
        <taxon>Micromonosporaceae</taxon>
        <taxon>Natronosporangium</taxon>
    </lineage>
</organism>
<dbReference type="SUPFAM" id="SSF47413">
    <property type="entry name" value="lambda repressor-like DNA-binding domains"/>
    <property type="match status" value="1"/>
</dbReference>
<dbReference type="InterPro" id="IPR041413">
    <property type="entry name" value="MLTR_LBD"/>
</dbReference>
<reference evidence="2" key="1">
    <citation type="submission" date="2021-02" db="EMBL/GenBank/DDBJ databases">
        <title>Natrosporangium hydrolyticum gen. nov., sp. nov, a haloalkaliphilic actinobacterium from a soda solonchak soil.</title>
        <authorList>
            <person name="Sorokin D.Y."/>
            <person name="Khijniak T.V."/>
            <person name="Zakharycheva A.P."/>
            <person name="Boueva O.V."/>
            <person name="Ariskina E.V."/>
            <person name="Hahnke R.L."/>
            <person name="Bunk B."/>
            <person name="Sproer C."/>
            <person name="Schumann P."/>
            <person name="Evtushenko L.I."/>
            <person name="Kublanov I.V."/>
        </authorList>
    </citation>
    <scope>NUCLEOTIDE SEQUENCE</scope>
    <source>
        <strain evidence="2">DSM 106523</strain>
    </source>
</reference>
<dbReference type="RefSeq" id="WP_239678125.1">
    <property type="nucleotide sequence ID" value="NZ_CP070499.1"/>
</dbReference>
<dbReference type="PROSITE" id="PS50943">
    <property type="entry name" value="HTH_CROC1"/>
    <property type="match status" value="1"/>
</dbReference>
<dbReference type="KEGG" id="nhy:JQS43_06265"/>
<keyword evidence="3" id="KW-1185">Reference proteome</keyword>
<dbReference type="PANTHER" id="PTHR35010:SF2">
    <property type="entry name" value="BLL4672 PROTEIN"/>
    <property type="match status" value="1"/>
</dbReference>
<dbReference type="AlphaFoldDB" id="A0A895YKW0"/>
<accession>A0A895YKW0</accession>
<dbReference type="Pfam" id="PF17765">
    <property type="entry name" value="MLTR_LBD"/>
    <property type="match status" value="1"/>
</dbReference>
<dbReference type="CDD" id="cd00093">
    <property type="entry name" value="HTH_XRE"/>
    <property type="match status" value="1"/>
</dbReference>
<evidence type="ECO:0000313" key="3">
    <source>
        <dbReference type="Proteomes" id="UP000662857"/>
    </source>
</evidence>
<feature type="domain" description="HTH cro/C1-type" evidence="1">
    <location>
        <begin position="34"/>
        <end position="81"/>
    </location>
</feature>
<proteinExistence type="predicted"/>
<evidence type="ECO:0000259" key="1">
    <source>
        <dbReference type="PROSITE" id="PS50943"/>
    </source>
</evidence>
<dbReference type="GO" id="GO:0003677">
    <property type="term" value="F:DNA binding"/>
    <property type="evidence" value="ECO:0007669"/>
    <property type="project" value="InterPro"/>
</dbReference>
<dbReference type="InterPro" id="IPR010982">
    <property type="entry name" value="Lambda_DNA-bd_dom_sf"/>
</dbReference>
<dbReference type="PANTHER" id="PTHR35010">
    <property type="entry name" value="BLL4672 PROTEIN-RELATED"/>
    <property type="match status" value="1"/>
</dbReference>